<dbReference type="EMBL" id="MU150718">
    <property type="protein sequence ID" value="KAF9455375.1"/>
    <property type="molecule type" value="Genomic_DNA"/>
</dbReference>
<evidence type="ECO:0000313" key="2">
    <source>
        <dbReference type="Proteomes" id="UP000807353"/>
    </source>
</evidence>
<name>A0A9P5XTE7_9AGAR</name>
<dbReference type="OrthoDB" id="3257409at2759"/>
<protein>
    <submittedName>
        <fullName evidence="1">Uncharacterized protein</fullName>
    </submittedName>
</protein>
<keyword evidence="2" id="KW-1185">Reference proteome</keyword>
<sequence>MELIHFYALKIDEGLTDRAFKKICYITSMNSLKTIQKHIQFLSGFQPVCYDCGCSSCVCYTGPYEILTKCPKCASDHYKTDGKTPCSYLEYLPIIPRLRAMVANSSYARKMQYCSKHIRNPRKITNIFNGTHCLLLWETCVKIGDEELPEWFFSDP</sequence>
<proteinExistence type="predicted"/>
<reference evidence="1" key="1">
    <citation type="submission" date="2020-11" db="EMBL/GenBank/DDBJ databases">
        <authorList>
            <consortium name="DOE Joint Genome Institute"/>
            <person name="Ahrendt S."/>
            <person name="Riley R."/>
            <person name="Andreopoulos W."/>
            <person name="Labutti K."/>
            <person name="Pangilinan J."/>
            <person name="Ruiz-Duenas F.J."/>
            <person name="Barrasa J.M."/>
            <person name="Sanchez-Garcia M."/>
            <person name="Camarero S."/>
            <person name="Miyauchi S."/>
            <person name="Serrano A."/>
            <person name="Linde D."/>
            <person name="Babiker R."/>
            <person name="Drula E."/>
            <person name="Ayuso-Fernandez I."/>
            <person name="Pacheco R."/>
            <person name="Padilla G."/>
            <person name="Ferreira P."/>
            <person name="Barriuso J."/>
            <person name="Kellner H."/>
            <person name="Castanera R."/>
            <person name="Alfaro M."/>
            <person name="Ramirez L."/>
            <person name="Pisabarro A.G."/>
            <person name="Kuo A."/>
            <person name="Tritt A."/>
            <person name="Lipzen A."/>
            <person name="He G."/>
            <person name="Yan M."/>
            <person name="Ng V."/>
            <person name="Cullen D."/>
            <person name="Martin F."/>
            <person name="Rosso M.-N."/>
            <person name="Henrissat B."/>
            <person name="Hibbett D."/>
            <person name="Martinez A.T."/>
            <person name="Grigoriev I.V."/>
        </authorList>
    </citation>
    <scope>NUCLEOTIDE SEQUENCE</scope>
    <source>
        <strain evidence="1">CBS 247.69</strain>
    </source>
</reference>
<dbReference type="Proteomes" id="UP000807353">
    <property type="component" value="Unassembled WGS sequence"/>
</dbReference>
<evidence type="ECO:0000313" key="1">
    <source>
        <dbReference type="EMBL" id="KAF9455375.1"/>
    </source>
</evidence>
<dbReference type="AlphaFoldDB" id="A0A9P5XTE7"/>
<accession>A0A9P5XTE7</accession>
<gene>
    <name evidence="1" type="ORF">BDZ94DRAFT_1369480</name>
</gene>
<organism evidence="1 2">
    <name type="scientific">Collybia nuda</name>
    <dbReference type="NCBI Taxonomy" id="64659"/>
    <lineage>
        <taxon>Eukaryota</taxon>
        <taxon>Fungi</taxon>
        <taxon>Dikarya</taxon>
        <taxon>Basidiomycota</taxon>
        <taxon>Agaricomycotina</taxon>
        <taxon>Agaricomycetes</taxon>
        <taxon>Agaricomycetidae</taxon>
        <taxon>Agaricales</taxon>
        <taxon>Tricholomatineae</taxon>
        <taxon>Clitocybaceae</taxon>
        <taxon>Collybia</taxon>
    </lineage>
</organism>
<comment type="caution">
    <text evidence="1">The sequence shown here is derived from an EMBL/GenBank/DDBJ whole genome shotgun (WGS) entry which is preliminary data.</text>
</comment>